<organism evidence="15 16">
    <name type="scientific">Tahibacter aquaticus</name>
    <dbReference type="NCBI Taxonomy" id="520092"/>
    <lineage>
        <taxon>Bacteria</taxon>
        <taxon>Pseudomonadati</taxon>
        <taxon>Pseudomonadota</taxon>
        <taxon>Gammaproteobacteria</taxon>
        <taxon>Lysobacterales</taxon>
        <taxon>Rhodanobacteraceae</taxon>
        <taxon>Tahibacter</taxon>
    </lineage>
</organism>
<evidence type="ECO:0000313" key="15">
    <source>
        <dbReference type="EMBL" id="TDR39369.1"/>
    </source>
</evidence>
<dbReference type="NCBIfam" id="TIGR00747">
    <property type="entry name" value="fabH"/>
    <property type="match status" value="1"/>
</dbReference>
<dbReference type="Pfam" id="PF08545">
    <property type="entry name" value="ACP_syn_III"/>
    <property type="match status" value="1"/>
</dbReference>
<keyword evidence="7 12" id="KW-0443">Lipid metabolism</keyword>
<keyword evidence="12" id="KW-0963">Cytoplasm</keyword>
<reference evidence="15 16" key="1">
    <citation type="submission" date="2019-03" db="EMBL/GenBank/DDBJ databases">
        <title>Genomic Encyclopedia of Type Strains, Phase IV (KMG-IV): sequencing the most valuable type-strain genomes for metagenomic binning, comparative biology and taxonomic classification.</title>
        <authorList>
            <person name="Goeker M."/>
        </authorList>
    </citation>
    <scope>NUCLEOTIDE SEQUENCE [LARGE SCALE GENOMIC DNA]</scope>
    <source>
        <strain evidence="15 16">DSM 21667</strain>
    </source>
</reference>
<dbReference type="RefSeq" id="WP_133820946.1">
    <property type="nucleotide sequence ID" value="NZ_SNZH01000016.1"/>
</dbReference>
<keyword evidence="8 12" id="KW-0275">Fatty acid biosynthesis</keyword>
<evidence type="ECO:0000256" key="2">
    <source>
        <dbReference type="ARBA" id="ARBA00008642"/>
    </source>
</evidence>
<evidence type="ECO:0000256" key="6">
    <source>
        <dbReference type="ARBA" id="ARBA00022832"/>
    </source>
</evidence>
<evidence type="ECO:0000259" key="13">
    <source>
        <dbReference type="Pfam" id="PF08541"/>
    </source>
</evidence>
<evidence type="ECO:0000256" key="3">
    <source>
        <dbReference type="ARBA" id="ARBA00012333"/>
    </source>
</evidence>
<accession>A0A4R6YNU7</accession>
<dbReference type="EMBL" id="SNZH01000016">
    <property type="protein sequence ID" value="TDR39369.1"/>
    <property type="molecule type" value="Genomic_DNA"/>
</dbReference>
<keyword evidence="4 12" id="KW-0444">Lipid biosynthesis</keyword>
<dbReference type="CDD" id="cd00830">
    <property type="entry name" value="KAS_III"/>
    <property type="match status" value="1"/>
</dbReference>
<gene>
    <name evidence="12" type="primary">fabH</name>
    <name evidence="15" type="ORF">DFR29_11670</name>
</gene>
<comment type="similarity">
    <text evidence="2 12">Belongs to the thiolase-like superfamily. FabH family.</text>
</comment>
<sequence>MQGDAALIHSRIAGTGSYLPEKVLTNADLEKIVDTSDEWIHSRTGIRQRHVAAEGQTTSDLAEHAARAALDAAGVDIREIELIVVGTTTPDLIFPSTACLLQHRLGANGCAAFDVNAACSGFIYALSVADKFIRSGAVKKALVVGAETLTRMLDWNDRATCVLFGDGAGAVVLTADSEPGVISTHLHADGAYKELLWNPVGVSAGFKPEEHNAGVRVLMIGNEVFKVAVKTLDAVVEETLAANGLTKSAIDWLIPHQANLRIIQATAKRLEMPMDRVIVTVDKHGNTSSGSVPLALDHAVRSGRVQRGQLLLMEAFGGGFTWGSALVRY</sequence>
<comment type="subcellular location">
    <subcellularLocation>
        <location evidence="12">Cytoplasm</location>
    </subcellularLocation>
</comment>
<name>A0A4R6YNU7_9GAMM</name>
<keyword evidence="9 12" id="KW-0511">Multifunctional enzyme</keyword>
<evidence type="ECO:0000256" key="12">
    <source>
        <dbReference type="HAMAP-Rule" id="MF_01815"/>
    </source>
</evidence>
<evidence type="ECO:0000256" key="4">
    <source>
        <dbReference type="ARBA" id="ARBA00022516"/>
    </source>
</evidence>
<protein>
    <recommendedName>
        <fullName evidence="3 12">Beta-ketoacyl-[acyl-carrier-protein] synthase III</fullName>
        <shortName evidence="12">Beta-ketoacyl-ACP synthase III</shortName>
        <shortName evidence="12">KAS III</shortName>
        <ecNumber evidence="3 12">2.3.1.180</ecNumber>
    </recommendedName>
    <alternativeName>
        <fullName evidence="12">3-oxoacyl-[acyl-carrier-protein] synthase 3</fullName>
    </alternativeName>
    <alternativeName>
        <fullName evidence="12">3-oxoacyl-[acyl-carrier-protein] synthase III</fullName>
    </alternativeName>
</protein>
<feature type="domain" description="Beta-ketoacyl-[acyl-carrier-protein] synthase III N-terminal" evidence="14">
    <location>
        <begin position="113"/>
        <end position="190"/>
    </location>
</feature>
<keyword evidence="5 12" id="KW-0808">Transferase</keyword>
<keyword evidence="6 12" id="KW-0276">Fatty acid metabolism</keyword>
<evidence type="ECO:0000259" key="14">
    <source>
        <dbReference type="Pfam" id="PF08545"/>
    </source>
</evidence>
<evidence type="ECO:0000256" key="7">
    <source>
        <dbReference type="ARBA" id="ARBA00023098"/>
    </source>
</evidence>
<dbReference type="Proteomes" id="UP000295293">
    <property type="component" value="Unassembled WGS sequence"/>
</dbReference>
<keyword evidence="16" id="KW-1185">Reference proteome</keyword>
<dbReference type="NCBIfam" id="NF006829">
    <property type="entry name" value="PRK09352.1"/>
    <property type="match status" value="1"/>
</dbReference>
<dbReference type="FunFam" id="3.40.47.10:FF:000004">
    <property type="entry name" value="3-oxoacyl-[acyl-carrier-protein] synthase 3"/>
    <property type="match status" value="1"/>
</dbReference>
<dbReference type="GO" id="GO:0004315">
    <property type="term" value="F:3-oxoacyl-[acyl-carrier-protein] synthase activity"/>
    <property type="evidence" value="ECO:0007669"/>
    <property type="project" value="InterPro"/>
</dbReference>
<proteinExistence type="inferred from homology"/>
<evidence type="ECO:0000256" key="10">
    <source>
        <dbReference type="ARBA" id="ARBA00023315"/>
    </source>
</evidence>
<dbReference type="GO" id="GO:0005737">
    <property type="term" value="C:cytoplasm"/>
    <property type="evidence" value="ECO:0007669"/>
    <property type="project" value="UniProtKB-SubCell"/>
</dbReference>
<dbReference type="GO" id="GO:0006633">
    <property type="term" value="P:fatty acid biosynthetic process"/>
    <property type="evidence" value="ECO:0007669"/>
    <property type="project" value="UniProtKB-UniRule"/>
</dbReference>
<evidence type="ECO:0000256" key="5">
    <source>
        <dbReference type="ARBA" id="ARBA00022679"/>
    </source>
</evidence>
<feature type="active site" evidence="12">
    <location>
        <position position="256"/>
    </location>
</feature>
<dbReference type="AlphaFoldDB" id="A0A4R6YNU7"/>
<feature type="region of interest" description="ACP-binding" evidence="12">
    <location>
        <begin position="257"/>
        <end position="261"/>
    </location>
</feature>
<feature type="domain" description="Beta-ketoacyl-[acyl-carrier-protein] synthase III C-terminal" evidence="13">
    <location>
        <begin position="240"/>
        <end position="329"/>
    </location>
</feature>
<comment type="subunit">
    <text evidence="12">Homodimer.</text>
</comment>
<comment type="caution">
    <text evidence="15">The sequence shown here is derived from an EMBL/GenBank/DDBJ whole genome shotgun (WGS) entry which is preliminary data.</text>
</comment>
<dbReference type="InterPro" id="IPR013747">
    <property type="entry name" value="ACP_syn_III_C"/>
</dbReference>
<dbReference type="InterPro" id="IPR013751">
    <property type="entry name" value="ACP_syn_III_N"/>
</dbReference>
<dbReference type="PANTHER" id="PTHR43091:SF1">
    <property type="entry name" value="BETA-KETOACYL-[ACYL-CARRIER-PROTEIN] SYNTHASE III, CHLOROPLASTIC"/>
    <property type="match status" value="1"/>
</dbReference>
<dbReference type="SUPFAM" id="SSF53901">
    <property type="entry name" value="Thiolase-like"/>
    <property type="match status" value="1"/>
</dbReference>
<dbReference type="GO" id="GO:0033818">
    <property type="term" value="F:beta-ketoacyl-acyl-carrier-protein synthase III activity"/>
    <property type="evidence" value="ECO:0007669"/>
    <property type="project" value="UniProtKB-UniRule"/>
</dbReference>
<dbReference type="PANTHER" id="PTHR43091">
    <property type="entry name" value="3-OXOACYL-[ACYL-CARRIER-PROTEIN] SYNTHASE"/>
    <property type="match status" value="1"/>
</dbReference>
<dbReference type="UniPathway" id="UPA00094"/>
<keyword evidence="10 12" id="KW-0012">Acyltransferase</keyword>
<evidence type="ECO:0000256" key="9">
    <source>
        <dbReference type="ARBA" id="ARBA00023268"/>
    </source>
</evidence>
<dbReference type="Gene3D" id="3.40.47.10">
    <property type="match status" value="1"/>
</dbReference>
<evidence type="ECO:0000256" key="8">
    <source>
        <dbReference type="ARBA" id="ARBA00023160"/>
    </source>
</evidence>
<comment type="pathway">
    <text evidence="1 12">Lipid metabolism; fatty acid biosynthesis.</text>
</comment>
<dbReference type="EC" id="2.3.1.180" evidence="3 12"/>
<dbReference type="Pfam" id="PF08541">
    <property type="entry name" value="ACP_syn_III_C"/>
    <property type="match status" value="1"/>
</dbReference>
<feature type="active site" evidence="12">
    <location>
        <position position="286"/>
    </location>
</feature>
<evidence type="ECO:0000256" key="11">
    <source>
        <dbReference type="ARBA" id="ARBA00051096"/>
    </source>
</evidence>
<dbReference type="HAMAP" id="MF_01815">
    <property type="entry name" value="FabH"/>
    <property type="match status" value="1"/>
</dbReference>
<feature type="active site" evidence="12">
    <location>
        <position position="119"/>
    </location>
</feature>
<evidence type="ECO:0000256" key="1">
    <source>
        <dbReference type="ARBA" id="ARBA00005194"/>
    </source>
</evidence>
<dbReference type="InterPro" id="IPR016039">
    <property type="entry name" value="Thiolase-like"/>
</dbReference>
<comment type="function">
    <text evidence="12">Catalyzes the condensation reaction of fatty acid synthesis by the addition to an acyl acceptor of two carbons from malonyl-ACP. Catalyzes the first condensation reaction which initiates fatty acid synthesis and may therefore play a role in governing the total rate of fatty acid production. Possesses both acetoacetyl-ACP synthase and acetyl transacylase activities. Its substrate specificity determines the biosynthesis of branched-chain and/or straight-chain of fatty acids.</text>
</comment>
<evidence type="ECO:0000313" key="16">
    <source>
        <dbReference type="Proteomes" id="UP000295293"/>
    </source>
</evidence>
<comment type="domain">
    <text evidence="12">The last Arg residue of the ACP-binding site is essential for the weak association between ACP/AcpP and FabH.</text>
</comment>
<dbReference type="InterPro" id="IPR004655">
    <property type="entry name" value="FabH"/>
</dbReference>
<dbReference type="OrthoDB" id="9815506at2"/>
<comment type="catalytic activity">
    <reaction evidence="11">
        <text>malonyl-[ACP] + acetyl-CoA + H(+) = 3-oxobutanoyl-[ACP] + CO2 + CoA</text>
        <dbReference type="Rhea" id="RHEA:12080"/>
        <dbReference type="Rhea" id="RHEA-COMP:9623"/>
        <dbReference type="Rhea" id="RHEA-COMP:9625"/>
        <dbReference type="ChEBI" id="CHEBI:15378"/>
        <dbReference type="ChEBI" id="CHEBI:16526"/>
        <dbReference type="ChEBI" id="CHEBI:57287"/>
        <dbReference type="ChEBI" id="CHEBI:57288"/>
        <dbReference type="ChEBI" id="CHEBI:78449"/>
        <dbReference type="ChEBI" id="CHEBI:78450"/>
        <dbReference type="EC" id="2.3.1.180"/>
    </reaction>
    <physiologicalReaction direction="left-to-right" evidence="11">
        <dbReference type="Rhea" id="RHEA:12081"/>
    </physiologicalReaction>
</comment>